<proteinExistence type="inferred from homology"/>
<dbReference type="Pfam" id="PF02879">
    <property type="entry name" value="PGM_PMM_II"/>
    <property type="match status" value="1"/>
</dbReference>
<sequence length="467" mass="48959">MPLAALEQTVVDVKVRLMGRLFGTDGVRGRANRDITARLALQLSVAASRVLAKPEQAVNHRPRAIVGRDTRISGDFLSAAVAAGIASTGVDVWDAGVLPTPGVAYAVKATGAEFGVVLSASHNPMPDNGIKFFGPGGTKLDDAIEDEITALVDVNWDRPTAEAVGRIQRYPAAADEFTEHLVAGLGEEVTPLKGLTVVVDCAHGAASVVGPAALRQAGADVIVTAAEPTGLNINDGVGSTHIDNLQRAVIEQSADLGVAFDGDADRCLAVDARGREVNGDQIMGILAIGLKEDGALAHDTLVTTVMSNLGLRLAMERYGIDTVQTAVGDRYVLERMKADGYSLGGEQSGHILMLDHGSTGDGVQTALHLMHRMATSKRTLADLAAEIPNLPQVLINVKDVDKSRTADPVVAAEVTAVEKELGTTGRVLLRASGTEPVIRVMVEAESEEVAQQQAQRLADVVKPQLAL</sequence>
<dbReference type="InterPro" id="IPR005844">
    <property type="entry name" value="A-D-PHexomutase_a/b/a-I"/>
</dbReference>
<dbReference type="GO" id="GO:0004615">
    <property type="term" value="F:phosphomannomutase activity"/>
    <property type="evidence" value="ECO:0007669"/>
    <property type="project" value="TreeGrafter"/>
</dbReference>
<keyword evidence="5 9" id="KW-0413">Isomerase</keyword>
<dbReference type="InterPro" id="IPR016066">
    <property type="entry name" value="A-D-PHexomutase_CS"/>
</dbReference>
<dbReference type="PANTHER" id="PTHR42946">
    <property type="entry name" value="PHOSPHOHEXOSE MUTASE"/>
    <property type="match status" value="1"/>
</dbReference>
<dbReference type="STRING" id="585530.HMPREF0183_0862"/>
<dbReference type="SUPFAM" id="SSF55957">
    <property type="entry name" value="Phosphoglucomutase, C-terminal domain"/>
    <property type="match status" value="1"/>
</dbReference>
<dbReference type="GO" id="GO:0008966">
    <property type="term" value="F:phosphoglucosamine mutase activity"/>
    <property type="evidence" value="ECO:0007669"/>
    <property type="project" value="UniProtKB-UniRule"/>
</dbReference>
<evidence type="ECO:0000256" key="2">
    <source>
        <dbReference type="ARBA" id="ARBA00022553"/>
    </source>
</evidence>
<reference evidence="16 17" key="1">
    <citation type="submission" date="2010-04" db="EMBL/GenBank/DDBJ databases">
        <authorList>
            <person name="Qin X."/>
            <person name="Bachman B."/>
            <person name="Battles P."/>
            <person name="Bell A."/>
            <person name="Bess C."/>
            <person name="Bickham C."/>
            <person name="Chaboub L."/>
            <person name="Chen D."/>
            <person name="Coyle M."/>
            <person name="Deiros D.R."/>
            <person name="Dinh H."/>
            <person name="Forbes L."/>
            <person name="Fowler G."/>
            <person name="Francisco L."/>
            <person name="Fu Q."/>
            <person name="Gubbala S."/>
            <person name="Hale W."/>
            <person name="Han Y."/>
            <person name="Hemphill L."/>
            <person name="Highlander S.K."/>
            <person name="Hirani K."/>
            <person name="Hogues M."/>
            <person name="Jackson L."/>
            <person name="Jakkamsetti A."/>
            <person name="Javaid M."/>
            <person name="Jiang H."/>
            <person name="Korchina V."/>
            <person name="Kovar C."/>
            <person name="Lara F."/>
            <person name="Lee S."/>
            <person name="Mata R."/>
            <person name="Mathew T."/>
            <person name="Moen C."/>
            <person name="Morales K."/>
            <person name="Munidasa M."/>
            <person name="Nazareth L."/>
            <person name="Ngo R."/>
            <person name="Nguyen L."/>
            <person name="Okwuonu G."/>
            <person name="Ongeri F."/>
            <person name="Patil S."/>
            <person name="Petrosino J."/>
            <person name="Pham C."/>
            <person name="Pham P."/>
            <person name="Pu L.-L."/>
            <person name="Puazo M."/>
            <person name="Raj R."/>
            <person name="Reid J."/>
            <person name="Rouhana J."/>
            <person name="Saada N."/>
            <person name="Shang Y."/>
            <person name="Simmons D."/>
            <person name="Thornton R."/>
            <person name="Warren J."/>
            <person name="Weissenberger G."/>
            <person name="Zhang J."/>
            <person name="Zhang L."/>
            <person name="Zhou C."/>
            <person name="Zhu D."/>
            <person name="Muzny D."/>
            <person name="Worley K."/>
            <person name="Gibbs R."/>
        </authorList>
    </citation>
    <scope>NUCLEOTIDE SEQUENCE [LARGE SCALE GENOMIC DNA]</scope>
    <source>
        <strain evidence="16 17">ATCC 49030</strain>
    </source>
</reference>
<evidence type="ECO:0000256" key="5">
    <source>
        <dbReference type="ARBA" id="ARBA00023235"/>
    </source>
</evidence>
<dbReference type="InterPro" id="IPR050060">
    <property type="entry name" value="Phosphoglucosamine_mutase"/>
</dbReference>
<comment type="similarity">
    <text evidence="1 9 10">Belongs to the phosphohexose mutase family.</text>
</comment>
<dbReference type="Pfam" id="PF02880">
    <property type="entry name" value="PGM_PMM_III"/>
    <property type="match status" value="1"/>
</dbReference>
<feature type="binding site" evidence="9">
    <location>
        <position position="263"/>
    </location>
    <ligand>
        <name>Mg(2+)</name>
        <dbReference type="ChEBI" id="CHEBI:18420"/>
    </ligand>
</feature>
<evidence type="ECO:0000259" key="15">
    <source>
        <dbReference type="Pfam" id="PF02880"/>
    </source>
</evidence>
<evidence type="ECO:0000256" key="1">
    <source>
        <dbReference type="ARBA" id="ARBA00010231"/>
    </source>
</evidence>
<dbReference type="Pfam" id="PF00408">
    <property type="entry name" value="PGM_PMM_IV"/>
    <property type="match status" value="1"/>
</dbReference>
<dbReference type="GO" id="GO:0009252">
    <property type="term" value="P:peptidoglycan biosynthetic process"/>
    <property type="evidence" value="ECO:0007669"/>
    <property type="project" value="TreeGrafter"/>
</dbReference>
<organism evidence="16 17">
    <name type="scientific">Brevibacterium mcbrellneri ATCC 49030</name>
    <dbReference type="NCBI Taxonomy" id="585530"/>
    <lineage>
        <taxon>Bacteria</taxon>
        <taxon>Bacillati</taxon>
        <taxon>Actinomycetota</taxon>
        <taxon>Actinomycetes</taxon>
        <taxon>Micrococcales</taxon>
        <taxon>Brevibacteriaceae</taxon>
        <taxon>Brevibacterium</taxon>
    </lineage>
</organism>
<dbReference type="InterPro" id="IPR006352">
    <property type="entry name" value="GlmM_bact"/>
</dbReference>
<protein>
    <recommendedName>
        <fullName evidence="8 9">Phosphoglucosamine mutase</fullName>
        <ecNumber evidence="7 9">5.4.2.10</ecNumber>
    </recommendedName>
</protein>
<dbReference type="eggNOG" id="COG1109">
    <property type="taxonomic scope" value="Bacteria"/>
</dbReference>
<name>D4YLQ2_9MICO</name>
<feature type="active site" description="Phosphoserine intermediate" evidence="9">
    <location>
        <position position="121"/>
    </location>
</feature>
<dbReference type="PROSITE" id="PS00710">
    <property type="entry name" value="PGM_PMM"/>
    <property type="match status" value="1"/>
</dbReference>
<dbReference type="GO" id="GO:0000287">
    <property type="term" value="F:magnesium ion binding"/>
    <property type="evidence" value="ECO:0007669"/>
    <property type="project" value="UniProtKB-UniRule"/>
</dbReference>
<dbReference type="InterPro" id="IPR005841">
    <property type="entry name" value="Alpha-D-phosphohexomutase_SF"/>
</dbReference>
<dbReference type="GO" id="GO:0005829">
    <property type="term" value="C:cytosol"/>
    <property type="evidence" value="ECO:0007669"/>
    <property type="project" value="TreeGrafter"/>
</dbReference>
<feature type="domain" description="Alpha-D-phosphohexomutase alpha/beta/alpha" evidence="14">
    <location>
        <begin position="175"/>
        <end position="274"/>
    </location>
</feature>
<accession>D4YLQ2</accession>
<feature type="modified residue" description="Phosphoserine" evidence="9">
    <location>
        <position position="121"/>
    </location>
</feature>
<feature type="binding site" evidence="9">
    <location>
        <position position="265"/>
    </location>
    <ligand>
        <name>Mg(2+)</name>
        <dbReference type="ChEBI" id="CHEBI:18420"/>
    </ligand>
</feature>
<evidence type="ECO:0000313" key="16">
    <source>
        <dbReference type="EMBL" id="EFG47785.1"/>
    </source>
</evidence>
<evidence type="ECO:0000259" key="14">
    <source>
        <dbReference type="Pfam" id="PF02879"/>
    </source>
</evidence>
<comment type="cofactor">
    <cofactor evidence="9">
        <name>Mg(2+)</name>
        <dbReference type="ChEBI" id="CHEBI:18420"/>
    </cofactor>
    <text evidence="9">Binds 1 Mg(2+) ion per subunit.</text>
</comment>
<evidence type="ECO:0000256" key="8">
    <source>
        <dbReference type="ARBA" id="ARBA00068193"/>
    </source>
</evidence>
<dbReference type="InterPro" id="IPR005843">
    <property type="entry name" value="A-D-PHexomutase_C"/>
</dbReference>
<evidence type="ECO:0000259" key="13">
    <source>
        <dbReference type="Pfam" id="PF02878"/>
    </source>
</evidence>
<dbReference type="EC" id="5.4.2.10" evidence="7 9"/>
<dbReference type="NCBIfam" id="TIGR01455">
    <property type="entry name" value="glmM"/>
    <property type="match status" value="1"/>
</dbReference>
<dbReference type="AlphaFoldDB" id="D4YLQ2"/>
<evidence type="ECO:0000256" key="3">
    <source>
        <dbReference type="ARBA" id="ARBA00022723"/>
    </source>
</evidence>
<feature type="binding site" description="via phosphate group" evidence="9">
    <location>
        <position position="121"/>
    </location>
    <ligand>
        <name>Mg(2+)</name>
        <dbReference type="ChEBI" id="CHEBI:18420"/>
    </ligand>
</feature>
<dbReference type="PANTHER" id="PTHR42946:SF1">
    <property type="entry name" value="PHOSPHOGLUCOMUTASE (ALPHA-D-GLUCOSE-1,6-BISPHOSPHATE-DEPENDENT)"/>
    <property type="match status" value="1"/>
</dbReference>
<dbReference type="CDD" id="cd05802">
    <property type="entry name" value="GlmM"/>
    <property type="match status" value="1"/>
</dbReference>
<evidence type="ECO:0000256" key="11">
    <source>
        <dbReference type="RuleBase" id="RU004327"/>
    </source>
</evidence>
<comment type="function">
    <text evidence="9 11">Catalyzes the conversion of glucosamine-6-phosphate to glucosamine-1-phosphate.</text>
</comment>
<evidence type="ECO:0000256" key="10">
    <source>
        <dbReference type="RuleBase" id="RU004326"/>
    </source>
</evidence>
<evidence type="ECO:0000256" key="7">
    <source>
        <dbReference type="ARBA" id="ARBA00066330"/>
    </source>
</evidence>
<keyword evidence="3 9" id="KW-0479">Metal-binding</keyword>
<keyword evidence="17" id="KW-1185">Reference proteome</keyword>
<comment type="caution">
    <text evidence="16">The sequence shown here is derived from an EMBL/GenBank/DDBJ whole genome shotgun (WGS) entry which is preliminary data.</text>
</comment>
<feature type="binding site" evidence="9">
    <location>
        <position position="261"/>
    </location>
    <ligand>
        <name>Mg(2+)</name>
        <dbReference type="ChEBI" id="CHEBI:18420"/>
    </ligand>
</feature>
<dbReference type="PRINTS" id="PR00509">
    <property type="entry name" value="PGMPMM"/>
</dbReference>
<keyword evidence="4 9" id="KW-0460">Magnesium</keyword>
<dbReference type="Pfam" id="PF02878">
    <property type="entry name" value="PGM_PMM_I"/>
    <property type="match status" value="1"/>
</dbReference>
<dbReference type="GO" id="GO:0006048">
    <property type="term" value="P:UDP-N-acetylglucosamine biosynthetic process"/>
    <property type="evidence" value="ECO:0007669"/>
    <property type="project" value="TreeGrafter"/>
</dbReference>
<dbReference type="EMBL" id="ADNU01000023">
    <property type="protein sequence ID" value="EFG47785.1"/>
    <property type="molecule type" value="Genomic_DNA"/>
</dbReference>
<dbReference type="Gene3D" id="3.30.310.50">
    <property type="entry name" value="Alpha-D-phosphohexomutase, C-terminal domain"/>
    <property type="match status" value="1"/>
</dbReference>
<comment type="PTM">
    <text evidence="9">Activated by phosphorylation.</text>
</comment>
<gene>
    <name evidence="9 16" type="primary">glmM</name>
    <name evidence="16" type="ORF">HMPREF0183_0862</name>
</gene>
<comment type="catalytic activity">
    <reaction evidence="6 9 11">
        <text>alpha-D-glucosamine 1-phosphate = D-glucosamine 6-phosphate</text>
        <dbReference type="Rhea" id="RHEA:23424"/>
        <dbReference type="ChEBI" id="CHEBI:58516"/>
        <dbReference type="ChEBI" id="CHEBI:58725"/>
        <dbReference type="EC" id="5.4.2.10"/>
    </reaction>
</comment>
<dbReference type="Proteomes" id="UP000005714">
    <property type="component" value="Unassembled WGS sequence"/>
</dbReference>
<dbReference type="SUPFAM" id="SSF53738">
    <property type="entry name" value="Phosphoglucomutase, first 3 domains"/>
    <property type="match status" value="3"/>
</dbReference>
<dbReference type="InterPro" id="IPR036900">
    <property type="entry name" value="A-D-PHexomutase_C_sf"/>
</dbReference>
<dbReference type="HAMAP" id="MF_01554_B">
    <property type="entry name" value="GlmM_B"/>
    <property type="match status" value="1"/>
</dbReference>
<dbReference type="InterPro" id="IPR005846">
    <property type="entry name" value="A-D-PHexomutase_a/b/a-III"/>
</dbReference>
<evidence type="ECO:0000256" key="6">
    <source>
        <dbReference type="ARBA" id="ARBA00050364"/>
    </source>
</evidence>
<dbReference type="FunFam" id="3.30.310.50:FF:000001">
    <property type="entry name" value="Phosphoglucosamine mutase"/>
    <property type="match status" value="1"/>
</dbReference>
<dbReference type="InterPro" id="IPR016055">
    <property type="entry name" value="A-D-PHexomutase_a/b/a-I/II/III"/>
</dbReference>
<dbReference type="GO" id="GO:0005975">
    <property type="term" value="P:carbohydrate metabolic process"/>
    <property type="evidence" value="ECO:0007669"/>
    <property type="project" value="InterPro"/>
</dbReference>
<feature type="domain" description="Alpha-D-phosphohexomutase C-terminal" evidence="12">
    <location>
        <begin position="395"/>
        <end position="459"/>
    </location>
</feature>
<evidence type="ECO:0000313" key="17">
    <source>
        <dbReference type="Proteomes" id="UP000005714"/>
    </source>
</evidence>
<evidence type="ECO:0000259" key="12">
    <source>
        <dbReference type="Pfam" id="PF00408"/>
    </source>
</evidence>
<dbReference type="Gene3D" id="3.40.120.10">
    <property type="entry name" value="Alpha-D-Glucose-1,6-Bisphosphate, subunit A, domain 3"/>
    <property type="match status" value="3"/>
</dbReference>
<evidence type="ECO:0000256" key="4">
    <source>
        <dbReference type="ARBA" id="ARBA00022842"/>
    </source>
</evidence>
<keyword evidence="2 9" id="KW-0597">Phosphoprotein</keyword>
<dbReference type="InterPro" id="IPR005845">
    <property type="entry name" value="A-D-PHexomutase_a/b/a-II"/>
</dbReference>
<evidence type="ECO:0000256" key="9">
    <source>
        <dbReference type="HAMAP-Rule" id="MF_01554"/>
    </source>
</evidence>
<feature type="domain" description="Alpha-D-phosphohexomutase alpha/beta/alpha" evidence="15">
    <location>
        <begin position="278"/>
        <end position="388"/>
    </location>
</feature>
<dbReference type="FunFam" id="3.40.120.10:FF:000002">
    <property type="entry name" value="Phosphoglucosamine mutase"/>
    <property type="match status" value="1"/>
</dbReference>
<feature type="domain" description="Alpha-D-phosphohexomutase alpha/beta/alpha" evidence="13">
    <location>
        <begin position="20"/>
        <end position="153"/>
    </location>
</feature>
<dbReference type="FunFam" id="3.40.120.10:FF:000001">
    <property type="entry name" value="Phosphoglucosamine mutase"/>
    <property type="match status" value="1"/>
</dbReference>